<protein>
    <submittedName>
        <fullName evidence="2">Uncharacterized protein</fullName>
    </submittedName>
</protein>
<evidence type="ECO:0000256" key="1">
    <source>
        <dbReference type="SAM" id="Phobius"/>
    </source>
</evidence>
<name>S2WIB2_9ACTN</name>
<reference evidence="2 3" key="1">
    <citation type="submission" date="2013-04" db="EMBL/GenBank/DDBJ databases">
        <title>The Genome Sequence of Propionimicrobium lymphophilum ACS-093-V-SCH5.</title>
        <authorList>
            <consortium name="The Broad Institute Genomics Platform"/>
            <person name="Earl A."/>
            <person name="Ward D."/>
            <person name="Feldgarden M."/>
            <person name="Gevers D."/>
            <person name="Saerens B."/>
            <person name="Vaneechoutte M."/>
            <person name="Walker B."/>
            <person name="Young S."/>
            <person name="Zeng Q."/>
            <person name="Gargeya S."/>
            <person name="Fitzgerald M."/>
            <person name="Haas B."/>
            <person name="Abouelleil A."/>
            <person name="Allen A.W."/>
            <person name="Alvarado L."/>
            <person name="Arachchi H.M."/>
            <person name="Berlin A.M."/>
            <person name="Chapman S.B."/>
            <person name="Gainer-Dewar J."/>
            <person name="Goldberg J."/>
            <person name="Griggs A."/>
            <person name="Gujja S."/>
            <person name="Hansen M."/>
            <person name="Howarth C."/>
            <person name="Imamovic A."/>
            <person name="Ireland A."/>
            <person name="Larimer J."/>
            <person name="McCowan C."/>
            <person name="Murphy C."/>
            <person name="Pearson M."/>
            <person name="Poon T.W."/>
            <person name="Priest M."/>
            <person name="Roberts A."/>
            <person name="Saif S."/>
            <person name="Shea T."/>
            <person name="Sisk P."/>
            <person name="Sykes S."/>
            <person name="Wortman J."/>
            <person name="Nusbaum C."/>
            <person name="Birren B."/>
        </authorList>
    </citation>
    <scope>NUCLEOTIDE SEQUENCE [LARGE SCALE GENOMIC DNA]</scope>
    <source>
        <strain evidence="2 3">ACS-093-V-SCH5</strain>
    </source>
</reference>
<dbReference type="OrthoDB" id="3733696at2"/>
<evidence type="ECO:0000313" key="2">
    <source>
        <dbReference type="EMBL" id="EPD32352.1"/>
    </source>
</evidence>
<accession>S2WIB2</accession>
<gene>
    <name evidence="2" type="ORF">HMPREF9306_01921</name>
</gene>
<dbReference type="RefSeq" id="WP_016456727.1">
    <property type="nucleotide sequence ID" value="NZ_KE150269.1"/>
</dbReference>
<evidence type="ECO:0000313" key="3">
    <source>
        <dbReference type="Proteomes" id="UP000014417"/>
    </source>
</evidence>
<organism evidence="2 3">
    <name type="scientific">Propionimicrobium lymphophilum ACS-093-V-SCH5</name>
    <dbReference type="NCBI Taxonomy" id="883161"/>
    <lineage>
        <taxon>Bacteria</taxon>
        <taxon>Bacillati</taxon>
        <taxon>Actinomycetota</taxon>
        <taxon>Actinomycetes</taxon>
        <taxon>Propionibacteriales</taxon>
        <taxon>Propionibacteriaceae</taxon>
        <taxon>Propionimicrobium</taxon>
    </lineage>
</organism>
<keyword evidence="3" id="KW-1185">Reference proteome</keyword>
<dbReference type="HOGENOM" id="CLU_1383065_0_0_11"/>
<comment type="caution">
    <text evidence="2">The sequence shown here is derived from an EMBL/GenBank/DDBJ whole genome shotgun (WGS) entry which is preliminary data.</text>
</comment>
<feature type="transmembrane region" description="Helical" evidence="1">
    <location>
        <begin position="12"/>
        <end position="35"/>
    </location>
</feature>
<dbReference type="AlphaFoldDB" id="S2WIB2"/>
<dbReference type="STRING" id="883161.HMPREF9306_01921"/>
<keyword evidence="1" id="KW-1133">Transmembrane helix</keyword>
<dbReference type="EMBL" id="AGZR01000009">
    <property type="protein sequence ID" value="EPD32352.1"/>
    <property type="molecule type" value="Genomic_DNA"/>
</dbReference>
<sequence length="197" mass="21422">MNRSGKQPRGVLTKALFGVLIGLVLIAVCGLGVLLSAQSGMVEIGPEEQLEKTQFSRLQPGDCMVFAAKPDQNPAPEGPSEVAHLKVDCQSEGFKFKVASEGGDNLTCPSDWYWQYYSPKLFGDGVRRSLCLAPQFEKGACYVSDKLSVWKQTDCRSEHYLKVQKLASSAQECPRPDGAIELPLPEPSVVCAVSGRQ</sequence>
<proteinExistence type="predicted"/>
<keyword evidence="1" id="KW-0812">Transmembrane</keyword>
<dbReference type="Proteomes" id="UP000014417">
    <property type="component" value="Unassembled WGS sequence"/>
</dbReference>
<keyword evidence="1" id="KW-0472">Membrane</keyword>